<dbReference type="SUPFAM" id="SSF53383">
    <property type="entry name" value="PLP-dependent transferases"/>
    <property type="match status" value="1"/>
</dbReference>
<evidence type="ECO:0000313" key="4">
    <source>
        <dbReference type="Proteomes" id="UP001273166"/>
    </source>
</evidence>
<dbReference type="EMBL" id="JAUDZG010000001">
    <property type="protein sequence ID" value="KAK3310534.1"/>
    <property type="molecule type" value="Genomic_DNA"/>
</dbReference>
<dbReference type="InterPro" id="IPR015424">
    <property type="entry name" value="PyrdxlP-dep_Trfase"/>
</dbReference>
<proteinExistence type="predicted"/>
<dbReference type="Proteomes" id="UP001273166">
    <property type="component" value="Unassembled WGS sequence"/>
</dbReference>
<keyword evidence="3" id="KW-0808">Transferase</keyword>
<name>A0AAJ0M6B8_9PEZI</name>
<feature type="region of interest" description="Disordered" evidence="1">
    <location>
        <begin position="1"/>
        <end position="69"/>
    </location>
</feature>
<dbReference type="PANTHER" id="PTHR14237">
    <property type="entry name" value="MOLYBDOPTERIN COFACTOR SULFURASE MOSC"/>
    <property type="match status" value="1"/>
</dbReference>
<dbReference type="InterPro" id="IPR015421">
    <property type="entry name" value="PyrdxlP-dep_Trfase_major"/>
</dbReference>
<reference evidence="3" key="1">
    <citation type="journal article" date="2023" name="Mol. Phylogenet. Evol.">
        <title>Genome-scale phylogeny and comparative genomics of the fungal order Sordariales.</title>
        <authorList>
            <person name="Hensen N."/>
            <person name="Bonometti L."/>
            <person name="Westerberg I."/>
            <person name="Brannstrom I.O."/>
            <person name="Guillou S."/>
            <person name="Cros-Aarteil S."/>
            <person name="Calhoun S."/>
            <person name="Haridas S."/>
            <person name="Kuo A."/>
            <person name="Mondo S."/>
            <person name="Pangilinan J."/>
            <person name="Riley R."/>
            <person name="LaButti K."/>
            <person name="Andreopoulos B."/>
            <person name="Lipzen A."/>
            <person name="Chen C."/>
            <person name="Yan M."/>
            <person name="Daum C."/>
            <person name="Ng V."/>
            <person name="Clum A."/>
            <person name="Steindorff A."/>
            <person name="Ohm R.A."/>
            <person name="Martin F."/>
            <person name="Silar P."/>
            <person name="Natvig D.O."/>
            <person name="Lalanne C."/>
            <person name="Gautier V."/>
            <person name="Ament-Velasquez S.L."/>
            <person name="Kruys A."/>
            <person name="Hutchinson M.I."/>
            <person name="Powell A.J."/>
            <person name="Barry K."/>
            <person name="Miller A.N."/>
            <person name="Grigoriev I.V."/>
            <person name="Debuchy R."/>
            <person name="Gladieux P."/>
            <person name="Hiltunen Thoren M."/>
            <person name="Johannesson H."/>
        </authorList>
    </citation>
    <scope>NUCLEOTIDE SEQUENCE</scope>
    <source>
        <strain evidence="3">CBS 333.67</strain>
    </source>
</reference>
<dbReference type="GO" id="GO:0043545">
    <property type="term" value="P:molybdopterin cofactor metabolic process"/>
    <property type="evidence" value="ECO:0007669"/>
    <property type="project" value="TreeGrafter"/>
</dbReference>
<protein>
    <submittedName>
        <fullName evidence="3">Pyridoxal phosphate-dependent transferase</fullName>
    </submittedName>
</protein>
<evidence type="ECO:0000259" key="2">
    <source>
        <dbReference type="Pfam" id="PF00266"/>
    </source>
</evidence>
<evidence type="ECO:0000313" key="3">
    <source>
        <dbReference type="EMBL" id="KAK3310534.1"/>
    </source>
</evidence>
<comment type="caution">
    <text evidence="3">The sequence shown here is derived from an EMBL/GenBank/DDBJ whole genome shotgun (WGS) entry which is preliminary data.</text>
</comment>
<dbReference type="AlphaFoldDB" id="A0AAJ0M6B8"/>
<sequence length="644" mass="69441">MARSTVLLRLSRRKHEGPSSVSHDQVKQAPSEKENSWRRKSLASLSRRLSPGVRHALPAPATDSQDASHHDDIVLDNDARVEPQAQELYPKPVELIRQEEYPHMSHGTYLDHSGTTIYAASTIARTTDKLLANLYGNPHSANRPAQLSGDVVDSVRLRALRFLGADPRHFDLVFTANATAAIKLVADAFRDLGEQTRAGRFWYGYHADAHTSLVGVRELTGGDHTVFEGDADVEAWLSSDGHGHGHDASSSSYAYAYYDGGGGRVDGKRVSSLGLFAYPGQSNLTGRRLPLEWAGRLRRLRRAGAGGRDTYTLLDAAALAMTCPMAKVFADPDAAPDFTCVSFYKIFGFPDLGGLVVRKESGHILALRKYFGGGTVSMVSAIGGAWHLSKGLENTRGEGGDHHQVGGDGGGALHEGLEDGTLPFHSILALGEAIDVHAELYGSMENVSAHTTALARRLYEGMRALRYRNGQPLCMVYEAQGGSRVTGYGDARRQGATVAFNVFRADGGYESYATVERMANERGVYVRSGGICCPGGLYTALQYEPWHLNRAKSAGHHCGPYGLSLINELPTGVVRASLGAMSTRQDVDRFLAFLHETFIAREDSGYANSNGNGSVASVKSEHLESVGSEQHVCLPQAAAACCSV</sequence>
<dbReference type="GO" id="GO:0008265">
    <property type="term" value="F:molybdenum cofactor sulfurtransferase activity"/>
    <property type="evidence" value="ECO:0007669"/>
    <property type="project" value="TreeGrafter"/>
</dbReference>
<keyword evidence="4" id="KW-1185">Reference proteome</keyword>
<feature type="domain" description="Aminotransferase class V" evidence="2">
    <location>
        <begin position="414"/>
        <end position="590"/>
    </location>
</feature>
<organism evidence="3 4">
    <name type="scientific">Chaetomium strumarium</name>
    <dbReference type="NCBI Taxonomy" id="1170767"/>
    <lineage>
        <taxon>Eukaryota</taxon>
        <taxon>Fungi</taxon>
        <taxon>Dikarya</taxon>
        <taxon>Ascomycota</taxon>
        <taxon>Pezizomycotina</taxon>
        <taxon>Sordariomycetes</taxon>
        <taxon>Sordariomycetidae</taxon>
        <taxon>Sordariales</taxon>
        <taxon>Chaetomiaceae</taxon>
        <taxon>Chaetomium</taxon>
    </lineage>
</organism>
<dbReference type="Gene3D" id="3.90.1150.10">
    <property type="entry name" value="Aspartate Aminotransferase, domain 1"/>
    <property type="match status" value="1"/>
</dbReference>
<dbReference type="Pfam" id="PF00266">
    <property type="entry name" value="Aminotran_5"/>
    <property type="match status" value="2"/>
</dbReference>
<gene>
    <name evidence="3" type="ORF">B0T15DRAFT_41322</name>
</gene>
<dbReference type="InterPro" id="IPR015422">
    <property type="entry name" value="PyrdxlP-dep_Trfase_small"/>
</dbReference>
<dbReference type="GeneID" id="87884248"/>
<dbReference type="Gene3D" id="3.40.640.10">
    <property type="entry name" value="Type I PLP-dependent aspartate aminotransferase-like (Major domain)"/>
    <property type="match status" value="1"/>
</dbReference>
<feature type="compositionally biased region" description="Basic and acidic residues" evidence="1">
    <location>
        <begin position="24"/>
        <end position="37"/>
    </location>
</feature>
<dbReference type="PANTHER" id="PTHR14237:SF80">
    <property type="entry name" value="MOLYBDENUM COFACTOR SULFURASE"/>
    <property type="match status" value="1"/>
</dbReference>
<feature type="domain" description="Aminotransferase class V" evidence="2">
    <location>
        <begin position="108"/>
        <end position="191"/>
    </location>
</feature>
<dbReference type="InterPro" id="IPR000192">
    <property type="entry name" value="Aminotrans_V_dom"/>
</dbReference>
<evidence type="ECO:0000256" key="1">
    <source>
        <dbReference type="SAM" id="MobiDB-lite"/>
    </source>
</evidence>
<reference evidence="3" key="2">
    <citation type="submission" date="2023-06" db="EMBL/GenBank/DDBJ databases">
        <authorList>
            <consortium name="Lawrence Berkeley National Laboratory"/>
            <person name="Mondo S.J."/>
            <person name="Hensen N."/>
            <person name="Bonometti L."/>
            <person name="Westerberg I."/>
            <person name="Brannstrom I.O."/>
            <person name="Guillou S."/>
            <person name="Cros-Aarteil S."/>
            <person name="Calhoun S."/>
            <person name="Haridas S."/>
            <person name="Kuo A."/>
            <person name="Pangilinan J."/>
            <person name="Riley R."/>
            <person name="Labutti K."/>
            <person name="Andreopoulos B."/>
            <person name="Lipzen A."/>
            <person name="Chen C."/>
            <person name="Yanf M."/>
            <person name="Daum C."/>
            <person name="Ng V."/>
            <person name="Clum A."/>
            <person name="Steindorff A."/>
            <person name="Ohm R."/>
            <person name="Martin F."/>
            <person name="Silar P."/>
            <person name="Natvig D."/>
            <person name="Lalanne C."/>
            <person name="Gautier V."/>
            <person name="Ament-Velasquez S.L."/>
            <person name="Kruys A."/>
            <person name="Hutchinson M.I."/>
            <person name="Powell A.J."/>
            <person name="Barry K."/>
            <person name="Miller A.N."/>
            <person name="Grigoriev I.V."/>
            <person name="Debuchy R."/>
            <person name="Gladieux P."/>
            <person name="Thoren M.H."/>
            <person name="Johannesson H."/>
        </authorList>
    </citation>
    <scope>NUCLEOTIDE SEQUENCE</scope>
    <source>
        <strain evidence="3">CBS 333.67</strain>
    </source>
</reference>
<accession>A0AAJ0M6B8</accession>
<dbReference type="RefSeq" id="XP_062726314.1">
    <property type="nucleotide sequence ID" value="XM_062865419.1"/>
</dbReference>